<evidence type="ECO:0000256" key="2">
    <source>
        <dbReference type="ARBA" id="ARBA00022448"/>
    </source>
</evidence>
<dbReference type="GeneID" id="20527330"/>
<dbReference type="OrthoDB" id="250802at2759"/>
<dbReference type="RefSeq" id="XP_009494791.1">
    <property type="nucleotide sequence ID" value="XM_009496516.1"/>
</dbReference>
<reference evidence="5" key="1">
    <citation type="submission" date="2013-04" db="EMBL/GenBank/DDBJ databases">
        <title>The Genome Sequence of Fonticula alba ATCC 38817.</title>
        <authorList>
            <consortium name="The Broad Institute Genomics Platform"/>
            <person name="Russ C."/>
            <person name="Cuomo C."/>
            <person name="Burger G."/>
            <person name="Gray M.W."/>
            <person name="Holland P.W.H."/>
            <person name="King N."/>
            <person name="Lang F.B.F."/>
            <person name="Roger A.J."/>
            <person name="Ruiz-Trillo I."/>
            <person name="Brown M."/>
            <person name="Walker B."/>
            <person name="Young S."/>
            <person name="Zeng Q."/>
            <person name="Gargeya S."/>
            <person name="Fitzgerald M."/>
            <person name="Haas B."/>
            <person name="Abouelleil A."/>
            <person name="Allen A.W."/>
            <person name="Alvarado L."/>
            <person name="Arachchi H.M."/>
            <person name="Berlin A.M."/>
            <person name="Chapman S.B."/>
            <person name="Gainer-Dewar J."/>
            <person name="Goldberg J."/>
            <person name="Griggs A."/>
            <person name="Gujja S."/>
            <person name="Hansen M."/>
            <person name="Howarth C."/>
            <person name="Imamovic A."/>
            <person name="Ireland A."/>
            <person name="Larimer J."/>
            <person name="McCowan C."/>
            <person name="Murphy C."/>
            <person name="Pearson M."/>
            <person name="Poon T.W."/>
            <person name="Priest M."/>
            <person name="Roberts A."/>
            <person name="Saif S."/>
            <person name="Shea T."/>
            <person name="Sisk P."/>
            <person name="Sykes S."/>
            <person name="Wortman J."/>
            <person name="Nusbaum C."/>
            <person name="Birren B."/>
        </authorList>
    </citation>
    <scope>NUCLEOTIDE SEQUENCE [LARGE SCALE GENOMIC DNA]</scope>
    <source>
        <strain evidence="5">ATCC 38817</strain>
    </source>
</reference>
<organism evidence="5">
    <name type="scientific">Fonticula alba</name>
    <name type="common">Slime mold</name>
    <dbReference type="NCBI Taxonomy" id="691883"/>
    <lineage>
        <taxon>Eukaryota</taxon>
        <taxon>Rotosphaerida</taxon>
        <taxon>Fonticulaceae</taxon>
        <taxon>Fonticula</taxon>
    </lineage>
</organism>
<keyword evidence="4" id="KW-0406">Ion transport</keyword>
<evidence type="ECO:0000256" key="4">
    <source>
        <dbReference type="ARBA" id="ARBA00023065"/>
    </source>
</evidence>
<keyword evidence="3" id="KW-0375">Hydrogen ion transport</keyword>
<evidence type="ECO:0000256" key="1">
    <source>
        <dbReference type="ARBA" id="ARBA00010066"/>
    </source>
</evidence>
<protein>
    <recommendedName>
        <fullName evidence="7">V-type proton ATPase subunit G</fullName>
    </recommendedName>
</protein>
<dbReference type="Gene3D" id="1.20.5.2950">
    <property type="match status" value="1"/>
</dbReference>
<evidence type="ECO:0000313" key="5">
    <source>
        <dbReference type="EMBL" id="KCV70275.1"/>
    </source>
</evidence>
<dbReference type="Proteomes" id="UP000030693">
    <property type="component" value="Unassembled WGS sequence"/>
</dbReference>
<accession>A0A058Z7L7</accession>
<evidence type="ECO:0008006" key="7">
    <source>
        <dbReference type="Google" id="ProtNLM"/>
    </source>
</evidence>
<evidence type="ECO:0000313" key="6">
    <source>
        <dbReference type="Proteomes" id="UP000030693"/>
    </source>
</evidence>
<proteinExistence type="inferred from homology"/>
<dbReference type="EMBL" id="KB932204">
    <property type="protein sequence ID" value="KCV70275.1"/>
    <property type="molecule type" value="Genomic_DNA"/>
</dbReference>
<dbReference type="Pfam" id="PF03179">
    <property type="entry name" value="V-ATPase_G"/>
    <property type="match status" value="1"/>
</dbReference>
<gene>
    <name evidence="5" type="ORF">H696_02605</name>
</gene>
<comment type="similarity">
    <text evidence="1">Belongs to the V-ATPase G subunit family.</text>
</comment>
<dbReference type="GO" id="GO:0046961">
    <property type="term" value="F:proton-transporting ATPase activity, rotational mechanism"/>
    <property type="evidence" value="ECO:0007669"/>
    <property type="project" value="InterPro"/>
</dbReference>
<evidence type="ECO:0000256" key="3">
    <source>
        <dbReference type="ARBA" id="ARBA00022781"/>
    </source>
</evidence>
<dbReference type="InterPro" id="IPR005124">
    <property type="entry name" value="V-ATPase_G"/>
</dbReference>
<dbReference type="GO" id="GO:0016471">
    <property type="term" value="C:vacuolar proton-transporting V-type ATPase complex"/>
    <property type="evidence" value="ECO:0007669"/>
    <property type="project" value="InterPro"/>
</dbReference>
<sequence>MALVVDMSWASERVGTLTNARAEADKYVQDYQKAKNDEYNLALSKNEHANSDAIVRLSQSTDQAIQSIDQAYTINKGTVIDKLLETIQIVDVKPHPNLADFDARANN</sequence>
<keyword evidence="2" id="KW-0813">Transport</keyword>
<dbReference type="AlphaFoldDB" id="A0A058Z7L7"/>
<keyword evidence="6" id="KW-1185">Reference proteome</keyword>
<name>A0A058Z7L7_FONAL</name>